<keyword evidence="6" id="KW-0479">Metal-binding</keyword>
<dbReference type="Pfam" id="PF08271">
    <property type="entry name" value="Zn_Ribbon_TF"/>
    <property type="match status" value="1"/>
</dbReference>
<keyword evidence="4" id="KW-0804">Transcription</keyword>
<feature type="region of interest" description="Disordered" evidence="7">
    <location>
        <begin position="1"/>
        <end position="25"/>
    </location>
</feature>
<feature type="compositionally biased region" description="Basic and acidic residues" evidence="7">
    <location>
        <begin position="66"/>
        <end position="79"/>
    </location>
</feature>
<dbReference type="GO" id="GO:0070897">
    <property type="term" value="P:transcription preinitiation complex assembly"/>
    <property type="evidence" value="ECO:0007669"/>
    <property type="project" value="InterPro"/>
</dbReference>
<comment type="similarity">
    <text evidence="1">Belongs to the TFIIB family.</text>
</comment>
<dbReference type="GO" id="GO:0005634">
    <property type="term" value="C:nucleus"/>
    <property type="evidence" value="ECO:0007669"/>
    <property type="project" value="TreeGrafter"/>
</dbReference>
<dbReference type="AlphaFoldDB" id="A0A5B8MNV6"/>
<evidence type="ECO:0000256" key="6">
    <source>
        <dbReference type="PROSITE-ProRule" id="PRU00469"/>
    </source>
</evidence>
<evidence type="ECO:0000313" key="10">
    <source>
        <dbReference type="Proteomes" id="UP000316726"/>
    </source>
</evidence>
<keyword evidence="2" id="KW-0677">Repeat</keyword>
<keyword evidence="3" id="KW-0805">Transcription regulation</keyword>
<name>A0A5B8MNV6_9CHLO</name>
<dbReference type="InterPro" id="IPR013150">
    <property type="entry name" value="TFIIB_cyclin"/>
</dbReference>
<dbReference type="Proteomes" id="UP000316726">
    <property type="component" value="Chromosome 7"/>
</dbReference>
<dbReference type="Gene3D" id="1.10.472.10">
    <property type="entry name" value="Cyclin-like"/>
    <property type="match status" value="1"/>
</dbReference>
<keyword evidence="6" id="KW-0862">Zinc</keyword>
<dbReference type="InterPro" id="IPR036915">
    <property type="entry name" value="Cyclin-like_sf"/>
</dbReference>
<dbReference type="GO" id="GO:0008270">
    <property type="term" value="F:zinc ion binding"/>
    <property type="evidence" value="ECO:0007669"/>
    <property type="project" value="UniProtKB-KW"/>
</dbReference>
<feature type="domain" description="TFIIB-type" evidence="8">
    <location>
        <begin position="25"/>
        <end position="56"/>
    </location>
</feature>
<dbReference type="SUPFAM" id="SSF57783">
    <property type="entry name" value="Zinc beta-ribbon"/>
    <property type="match status" value="1"/>
</dbReference>
<dbReference type="PROSITE" id="PS51134">
    <property type="entry name" value="ZF_TFIIB"/>
    <property type="match status" value="1"/>
</dbReference>
<reference evidence="9 10" key="1">
    <citation type="submission" date="2018-07" db="EMBL/GenBank/DDBJ databases">
        <title>The complete nuclear genome of the prasinophyte Chloropicon primus (CCMP1205).</title>
        <authorList>
            <person name="Pombert J.-F."/>
            <person name="Otis C."/>
            <person name="Turmel M."/>
            <person name="Lemieux C."/>
        </authorList>
    </citation>
    <scope>NUCLEOTIDE SEQUENCE [LARGE SCALE GENOMIC DNA]</scope>
    <source>
        <strain evidence="9 10">CCMP1205</strain>
    </source>
</reference>
<sequence length="327" mass="35737">MLATSRVPGGGGGGGSKKRKSKNVVPDTCRDCGADTFVDDSASGDLICTNCGLVKEGNRVDESAEWRSFEDDKGSKERAGPAGNPLLEDGGIDTSVSIQLQPGMLHLARAQGSLKDPNKRLKQGFQAITEMCNNLRLANTVKDRACEIFSKAEKHLKERKLHEACAACIYVACRIEKCPRTFKEITAVSKDTHMVIIMRCFKVIVNKLGIRHNEMETVKPSDYIDRFSKSLEISQAGTRLAKHMAKIASDKGHSKLWDGKSPISIAGGILMYVTQISKDDTFIHINTISSHTGASTSAIRSALTTIQQEAKSLIPDWWDTITVKQEA</sequence>
<proteinExistence type="inferred from homology"/>
<dbReference type="PRINTS" id="PR00685">
    <property type="entry name" value="TIFACTORIIB"/>
</dbReference>
<dbReference type="PANTHER" id="PTHR11618">
    <property type="entry name" value="TRANSCRIPTION INITIATION FACTOR IIB-RELATED"/>
    <property type="match status" value="1"/>
</dbReference>
<evidence type="ECO:0000256" key="3">
    <source>
        <dbReference type="ARBA" id="ARBA00023015"/>
    </source>
</evidence>
<dbReference type="InterPro" id="IPR013763">
    <property type="entry name" value="Cyclin-like_dom"/>
</dbReference>
<evidence type="ECO:0000256" key="5">
    <source>
        <dbReference type="ARBA" id="ARBA00031706"/>
    </source>
</evidence>
<evidence type="ECO:0000313" key="9">
    <source>
        <dbReference type="EMBL" id="QDZ22368.1"/>
    </source>
</evidence>
<dbReference type="PANTHER" id="PTHR11618:SF13">
    <property type="entry name" value="TRANSCRIPTION INITIATION FACTOR IIB"/>
    <property type="match status" value="1"/>
</dbReference>
<feature type="region of interest" description="Disordered" evidence="7">
    <location>
        <begin position="66"/>
        <end position="88"/>
    </location>
</feature>
<evidence type="ECO:0000259" key="8">
    <source>
        <dbReference type="PROSITE" id="PS51134"/>
    </source>
</evidence>
<keyword evidence="6" id="KW-0863">Zinc-finger</keyword>
<gene>
    <name evidence="9" type="ORF">A3770_07p48860</name>
</gene>
<dbReference type="Gene3D" id="1.10.472.170">
    <property type="match status" value="1"/>
</dbReference>
<accession>A0A5B8MNV6</accession>
<dbReference type="InterPro" id="IPR013137">
    <property type="entry name" value="Znf_TFIIB"/>
</dbReference>
<dbReference type="EMBL" id="CP031040">
    <property type="protein sequence ID" value="QDZ22368.1"/>
    <property type="molecule type" value="Genomic_DNA"/>
</dbReference>
<dbReference type="InterPro" id="IPR000812">
    <property type="entry name" value="TFIIB"/>
</dbReference>
<evidence type="ECO:0000256" key="4">
    <source>
        <dbReference type="ARBA" id="ARBA00023163"/>
    </source>
</evidence>
<evidence type="ECO:0000256" key="2">
    <source>
        <dbReference type="ARBA" id="ARBA00022737"/>
    </source>
</evidence>
<dbReference type="STRING" id="1764295.A0A5B8MNV6"/>
<organism evidence="9 10">
    <name type="scientific">Chloropicon primus</name>
    <dbReference type="NCBI Taxonomy" id="1764295"/>
    <lineage>
        <taxon>Eukaryota</taxon>
        <taxon>Viridiplantae</taxon>
        <taxon>Chlorophyta</taxon>
        <taxon>Chloropicophyceae</taxon>
        <taxon>Chloropicales</taxon>
        <taxon>Chloropicaceae</taxon>
        <taxon>Chloropicon</taxon>
    </lineage>
</organism>
<dbReference type="OrthoDB" id="25790at2759"/>
<evidence type="ECO:0000256" key="7">
    <source>
        <dbReference type="SAM" id="MobiDB-lite"/>
    </source>
</evidence>
<keyword evidence="10" id="KW-1185">Reference proteome</keyword>
<dbReference type="SUPFAM" id="SSF47954">
    <property type="entry name" value="Cyclin-like"/>
    <property type="match status" value="2"/>
</dbReference>
<dbReference type="SMART" id="SM00385">
    <property type="entry name" value="CYCLIN"/>
    <property type="match status" value="1"/>
</dbReference>
<evidence type="ECO:0000256" key="1">
    <source>
        <dbReference type="ARBA" id="ARBA00010857"/>
    </source>
</evidence>
<dbReference type="GO" id="GO:0097550">
    <property type="term" value="C:transcription preinitiation complex"/>
    <property type="evidence" value="ECO:0007669"/>
    <property type="project" value="TreeGrafter"/>
</dbReference>
<dbReference type="GO" id="GO:0017025">
    <property type="term" value="F:TBP-class protein binding"/>
    <property type="evidence" value="ECO:0007669"/>
    <property type="project" value="InterPro"/>
</dbReference>
<protein>
    <recommendedName>
        <fullName evidence="5">General transcription factor TFIIB</fullName>
    </recommendedName>
</protein>
<dbReference type="Pfam" id="PF00382">
    <property type="entry name" value="TFIIB"/>
    <property type="match status" value="2"/>
</dbReference>